<dbReference type="Gene3D" id="2.40.70.10">
    <property type="entry name" value="Acid Proteases"/>
    <property type="match status" value="1"/>
</dbReference>
<proteinExistence type="predicted"/>
<evidence type="ECO:0000313" key="2">
    <source>
        <dbReference type="EMBL" id="MED6209196.1"/>
    </source>
</evidence>
<dbReference type="PANTHER" id="PTHR33067">
    <property type="entry name" value="RNA-DIRECTED DNA POLYMERASE-RELATED"/>
    <property type="match status" value="1"/>
</dbReference>
<reference evidence="2 3" key="1">
    <citation type="journal article" date="2023" name="Plants (Basel)">
        <title>Bridging the Gap: Combining Genomics and Transcriptomics Approaches to Understand Stylosanthes scabra, an Orphan Legume from the Brazilian Caatinga.</title>
        <authorList>
            <person name="Ferreira-Neto J.R.C."/>
            <person name="da Silva M.D."/>
            <person name="Binneck E."/>
            <person name="de Melo N.F."/>
            <person name="da Silva R.H."/>
            <person name="de Melo A.L.T.M."/>
            <person name="Pandolfi V."/>
            <person name="Bustamante F.O."/>
            <person name="Brasileiro-Vidal A.C."/>
            <person name="Benko-Iseppon A.M."/>
        </authorList>
    </citation>
    <scope>NUCLEOTIDE SEQUENCE [LARGE SCALE GENOMIC DNA]</scope>
    <source>
        <tissue evidence="2">Leaves</tissue>
    </source>
</reference>
<evidence type="ECO:0000313" key="3">
    <source>
        <dbReference type="Proteomes" id="UP001341840"/>
    </source>
</evidence>
<sequence length="273" mass="31252">MLRHHAPNHKLESEEEAATTDDKEAAQQLCEMLIEVTDTEEKDTREIFDFYEEFDSDYKEEEVEEGKLAEGWGSDTEAQNLQGEMLSINTVSDNKKNEEELPIKCEDPGLCLVTCRIKGFEIPGCLCDPGACRNVMPHALYEALELGPLRKTTDVFSTADCSIPPPGERGHPQEGLQKHFRSHPLRKRKTVKMTGECEIEMIEALIRDLLRKMKEEEGLEKNCQVEQKSYKKGEEKSQMDCLSVTEILNEMEEILYRDKGADAHLVRNNSKWK</sequence>
<feature type="region of interest" description="Disordered" evidence="1">
    <location>
        <begin position="1"/>
        <end position="25"/>
    </location>
</feature>
<organism evidence="2 3">
    <name type="scientific">Stylosanthes scabra</name>
    <dbReference type="NCBI Taxonomy" id="79078"/>
    <lineage>
        <taxon>Eukaryota</taxon>
        <taxon>Viridiplantae</taxon>
        <taxon>Streptophyta</taxon>
        <taxon>Embryophyta</taxon>
        <taxon>Tracheophyta</taxon>
        <taxon>Spermatophyta</taxon>
        <taxon>Magnoliopsida</taxon>
        <taxon>eudicotyledons</taxon>
        <taxon>Gunneridae</taxon>
        <taxon>Pentapetalae</taxon>
        <taxon>rosids</taxon>
        <taxon>fabids</taxon>
        <taxon>Fabales</taxon>
        <taxon>Fabaceae</taxon>
        <taxon>Papilionoideae</taxon>
        <taxon>50 kb inversion clade</taxon>
        <taxon>dalbergioids sensu lato</taxon>
        <taxon>Dalbergieae</taxon>
        <taxon>Pterocarpus clade</taxon>
        <taxon>Stylosanthes</taxon>
    </lineage>
</organism>
<name>A0ABU6YH00_9FABA</name>
<dbReference type="InterPro" id="IPR021109">
    <property type="entry name" value="Peptidase_aspartic_dom_sf"/>
</dbReference>
<dbReference type="Proteomes" id="UP001341840">
    <property type="component" value="Unassembled WGS sequence"/>
</dbReference>
<protein>
    <submittedName>
        <fullName evidence="2">Uncharacterized protein</fullName>
    </submittedName>
</protein>
<accession>A0ABU6YH00</accession>
<dbReference type="PANTHER" id="PTHR33067:SF15">
    <property type="entry name" value="RNA-DIRECTED DNA POLYMERASE"/>
    <property type="match status" value="1"/>
</dbReference>
<keyword evidence="3" id="KW-1185">Reference proteome</keyword>
<dbReference type="EMBL" id="JASCZI010242036">
    <property type="protein sequence ID" value="MED6209196.1"/>
    <property type="molecule type" value="Genomic_DNA"/>
</dbReference>
<gene>
    <name evidence="2" type="ORF">PIB30_052448</name>
</gene>
<comment type="caution">
    <text evidence="2">The sequence shown here is derived from an EMBL/GenBank/DDBJ whole genome shotgun (WGS) entry which is preliminary data.</text>
</comment>
<evidence type="ECO:0000256" key="1">
    <source>
        <dbReference type="SAM" id="MobiDB-lite"/>
    </source>
</evidence>